<keyword evidence="1" id="KW-0456">Lyase</keyword>
<dbReference type="EMBL" id="CP059075">
    <property type="protein sequence ID" value="QRE04444.1"/>
    <property type="molecule type" value="Genomic_DNA"/>
</dbReference>
<organism evidence="3 4">
    <name type="scientific">Flavobacterium psychrophilum</name>
    <dbReference type="NCBI Taxonomy" id="96345"/>
    <lineage>
        <taxon>Bacteria</taxon>
        <taxon>Pseudomonadati</taxon>
        <taxon>Bacteroidota</taxon>
        <taxon>Flavobacteriia</taxon>
        <taxon>Flavobacteriales</taxon>
        <taxon>Flavobacteriaceae</taxon>
        <taxon>Flavobacterium</taxon>
    </lineage>
</organism>
<dbReference type="Pfam" id="PF03330">
    <property type="entry name" value="DPBB_1"/>
    <property type="match status" value="1"/>
</dbReference>
<dbReference type="CDD" id="cd22268">
    <property type="entry name" value="DPBB_RlpA-like"/>
    <property type="match status" value="1"/>
</dbReference>
<sequence>MIKDKFFLVITTTIAVILISSFSFKKFDKQSFSISLVKDTVRVDTVAIDSLLVEGNFTYKLYKKKAHASYYAKKFHGRRTASGVRFDNNKLTAAHKKFPFGTRLRITNEHNGKHVIVTVTDRGPFVKGREIDLSRRAYMEMASNKNGGATLVTIEVMKKKRFSYQLPKGLLFK</sequence>
<dbReference type="AlphaFoldDB" id="A0A075RJK2"/>
<dbReference type="Proteomes" id="UP000596329">
    <property type="component" value="Chromosome"/>
</dbReference>
<dbReference type="KEGG" id="fpq:IB65_00865"/>
<dbReference type="KEGG" id="fpv:IA03_00870"/>
<dbReference type="RefSeq" id="WP_011962371.1">
    <property type="nucleotide sequence ID" value="NZ_BCNG01000026.1"/>
</dbReference>
<keyword evidence="1" id="KW-0961">Cell wall biogenesis/degradation</keyword>
<comment type="similarity">
    <text evidence="1 2">Belongs to the RlpA family.</text>
</comment>
<dbReference type="Gene3D" id="2.40.40.10">
    <property type="entry name" value="RlpA-like domain"/>
    <property type="match status" value="1"/>
</dbReference>
<dbReference type="GO" id="GO:0071555">
    <property type="term" value="P:cell wall organization"/>
    <property type="evidence" value="ECO:0007669"/>
    <property type="project" value="UniProtKB-KW"/>
</dbReference>
<dbReference type="HAMAP" id="MF_02071">
    <property type="entry name" value="RlpA"/>
    <property type="match status" value="1"/>
</dbReference>
<dbReference type="InterPro" id="IPR009009">
    <property type="entry name" value="RlpA-like_DPBB"/>
</dbReference>
<evidence type="ECO:0000256" key="1">
    <source>
        <dbReference type="HAMAP-Rule" id="MF_02071"/>
    </source>
</evidence>
<dbReference type="PANTHER" id="PTHR34183">
    <property type="entry name" value="ENDOLYTIC PEPTIDOGLYCAN TRANSGLYCOSYLASE RLPA"/>
    <property type="match status" value="1"/>
</dbReference>
<proteinExistence type="inferred from homology"/>
<dbReference type="NCBIfam" id="TIGR00413">
    <property type="entry name" value="rlpA"/>
    <property type="match status" value="1"/>
</dbReference>
<dbReference type="GO" id="GO:0000270">
    <property type="term" value="P:peptidoglycan metabolic process"/>
    <property type="evidence" value="ECO:0007669"/>
    <property type="project" value="UniProtKB-UniRule"/>
</dbReference>
<dbReference type="KEGG" id="fpw:IA04_00855"/>
<dbReference type="PANTHER" id="PTHR34183:SF1">
    <property type="entry name" value="ENDOLYTIC PEPTIDOGLYCAN TRANSGLYCOSYLASE RLPA"/>
    <property type="match status" value="1"/>
</dbReference>
<dbReference type="GO" id="GO:0008932">
    <property type="term" value="F:lytic endotransglycosylase activity"/>
    <property type="evidence" value="ECO:0007669"/>
    <property type="project" value="UniProtKB-UniRule"/>
</dbReference>
<comment type="function">
    <text evidence="1">Lytic transglycosylase with a strong preference for naked glycan strands that lack stem peptides.</text>
</comment>
<gene>
    <name evidence="1" type="primary">rlpA</name>
    <name evidence="3" type="ORF">H0H26_02240</name>
</gene>
<protein>
    <recommendedName>
        <fullName evidence="1">Probable endolytic peptidoglycan transglycosylase RlpA</fullName>
        <ecNumber evidence="1">4.2.2.-</ecNumber>
    </recommendedName>
</protein>
<accession>A0A075RJK2</accession>
<name>A0A075RJK2_FLAPS</name>
<dbReference type="InterPro" id="IPR012997">
    <property type="entry name" value="RplA"/>
</dbReference>
<dbReference type="EC" id="4.2.2.-" evidence="1"/>
<dbReference type="KEGG" id="fpc:FPSM_00218"/>
<evidence type="ECO:0000313" key="3">
    <source>
        <dbReference type="EMBL" id="QRE04444.1"/>
    </source>
</evidence>
<evidence type="ECO:0000313" key="4">
    <source>
        <dbReference type="Proteomes" id="UP000596329"/>
    </source>
</evidence>
<dbReference type="KEGG" id="fpk:IA06_00875"/>
<reference evidence="3 4" key="1">
    <citation type="submission" date="2020-07" db="EMBL/GenBank/DDBJ databases">
        <title>Genomic characterization of Flavobacterium psychrophilum strains.</title>
        <authorList>
            <person name="Castillo D."/>
            <person name="Jorgensen J."/>
            <person name="Middelboe M."/>
        </authorList>
    </citation>
    <scope>NUCLEOTIDE SEQUENCE [LARGE SCALE GENOMIC DNA]</scope>
    <source>
        <strain evidence="3 4">FPS-R7</strain>
    </source>
</reference>
<evidence type="ECO:0000256" key="2">
    <source>
        <dbReference type="RuleBase" id="RU003495"/>
    </source>
</evidence>
<dbReference type="OMA" id="HASYYAN"/>
<dbReference type="InterPro" id="IPR034718">
    <property type="entry name" value="RlpA"/>
</dbReference>
<dbReference type="InterPro" id="IPR036908">
    <property type="entry name" value="RlpA-like_sf"/>
</dbReference>
<dbReference type="SUPFAM" id="SSF50685">
    <property type="entry name" value="Barwin-like endoglucanases"/>
    <property type="match status" value="1"/>
</dbReference>
<dbReference type="GeneID" id="66553822"/>